<proteinExistence type="predicted"/>
<organism evidence="1 2">
    <name type="scientific">Allacma fusca</name>
    <dbReference type="NCBI Taxonomy" id="39272"/>
    <lineage>
        <taxon>Eukaryota</taxon>
        <taxon>Metazoa</taxon>
        <taxon>Ecdysozoa</taxon>
        <taxon>Arthropoda</taxon>
        <taxon>Hexapoda</taxon>
        <taxon>Collembola</taxon>
        <taxon>Symphypleona</taxon>
        <taxon>Sminthuridae</taxon>
        <taxon>Allacma</taxon>
    </lineage>
</organism>
<protein>
    <submittedName>
        <fullName evidence="1">Uncharacterized protein</fullName>
    </submittedName>
</protein>
<dbReference type="AlphaFoldDB" id="A0A8J2K423"/>
<evidence type="ECO:0000313" key="2">
    <source>
        <dbReference type="Proteomes" id="UP000708208"/>
    </source>
</evidence>
<accession>A0A8J2K423</accession>
<evidence type="ECO:0000313" key="1">
    <source>
        <dbReference type="EMBL" id="CAG7732495.1"/>
    </source>
</evidence>
<sequence>MTKLIQEPGPVQSGLLYEKVMTYLISNVSPLDKRTSVSELRPPLCQSQCHNKSLLKGPQAHPTISGTNCVSSFKNL</sequence>
<name>A0A8J2K423_9HEXA</name>
<comment type="caution">
    <text evidence="1">The sequence shown here is derived from an EMBL/GenBank/DDBJ whole genome shotgun (WGS) entry which is preliminary data.</text>
</comment>
<keyword evidence="2" id="KW-1185">Reference proteome</keyword>
<gene>
    <name evidence="1" type="ORF">AFUS01_LOCUS21010</name>
</gene>
<dbReference type="EMBL" id="CAJVCH010232456">
    <property type="protein sequence ID" value="CAG7732495.1"/>
    <property type="molecule type" value="Genomic_DNA"/>
</dbReference>
<dbReference type="Proteomes" id="UP000708208">
    <property type="component" value="Unassembled WGS sequence"/>
</dbReference>
<reference evidence="1" key="1">
    <citation type="submission" date="2021-06" db="EMBL/GenBank/DDBJ databases">
        <authorList>
            <person name="Hodson N. C."/>
            <person name="Mongue J. A."/>
            <person name="Jaron S. K."/>
        </authorList>
    </citation>
    <scope>NUCLEOTIDE SEQUENCE</scope>
</reference>